<dbReference type="GO" id="GO:0043565">
    <property type="term" value="F:sequence-specific DNA binding"/>
    <property type="evidence" value="ECO:0007669"/>
    <property type="project" value="TreeGrafter"/>
</dbReference>
<dbReference type="AlphaFoldDB" id="A0A2M7G6I7"/>
<accession>A0A2M7G6I7</accession>
<feature type="domain" description="Transposase IS200-like" evidence="2">
    <location>
        <begin position="38"/>
        <end position="187"/>
    </location>
</feature>
<sequence>MSRDFYPQGGPKQPRQSQYNPEKHNRQSIRLKEYDYTRPGSYFITICTQNRKRLFGDIMNGVMLLNPLGQRVHQYWGEIPNHFPHATLDEYVVMPNHVHGIIAIDAGDGGNRVTYATVGANNYSPLPPQPRGTSNTIGSIVRGFKIGVTKWAHQNTDIQTVWQRNYYDHIIRDERALHRIRQYIKNNPMKWESDDLF</sequence>
<proteinExistence type="predicted"/>
<evidence type="ECO:0000313" key="4">
    <source>
        <dbReference type="Proteomes" id="UP000231019"/>
    </source>
</evidence>
<dbReference type="SMART" id="SM01321">
    <property type="entry name" value="Y1_Tnp"/>
    <property type="match status" value="1"/>
</dbReference>
<dbReference type="Gene3D" id="3.30.70.1290">
    <property type="entry name" value="Transposase IS200-like"/>
    <property type="match status" value="1"/>
</dbReference>
<comment type="caution">
    <text evidence="3">The sequence shown here is derived from an EMBL/GenBank/DDBJ whole genome shotgun (WGS) entry which is preliminary data.</text>
</comment>
<dbReference type="InterPro" id="IPR036515">
    <property type="entry name" value="Transposase_17_sf"/>
</dbReference>
<dbReference type="EMBL" id="PFFQ01000022">
    <property type="protein sequence ID" value="PIW17651.1"/>
    <property type="molecule type" value="Genomic_DNA"/>
</dbReference>
<feature type="region of interest" description="Disordered" evidence="1">
    <location>
        <begin position="1"/>
        <end position="27"/>
    </location>
</feature>
<dbReference type="GO" id="GO:0006313">
    <property type="term" value="P:DNA transposition"/>
    <property type="evidence" value="ECO:0007669"/>
    <property type="project" value="InterPro"/>
</dbReference>
<protein>
    <recommendedName>
        <fullName evidence="2">Transposase IS200-like domain-containing protein</fullName>
    </recommendedName>
</protein>
<organism evidence="3 4">
    <name type="scientific">bacterium (Candidatus Blackallbacteria) CG17_big_fil_post_rev_8_21_14_2_50_48_46</name>
    <dbReference type="NCBI Taxonomy" id="2014261"/>
    <lineage>
        <taxon>Bacteria</taxon>
        <taxon>Candidatus Blackallbacteria</taxon>
    </lineage>
</organism>
<reference evidence="3 4" key="1">
    <citation type="submission" date="2017-09" db="EMBL/GenBank/DDBJ databases">
        <title>Depth-based differentiation of microbial function through sediment-hosted aquifers and enrichment of novel symbionts in the deep terrestrial subsurface.</title>
        <authorList>
            <person name="Probst A.J."/>
            <person name="Ladd B."/>
            <person name="Jarett J.K."/>
            <person name="Geller-Mcgrath D.E."/>
            <person name="Sieber C.M."/>
            <person name="Emerson J.B."/>
            <person name="Anantharaman K."/>
            <person name="Thomas B.C."/>
            <person name="Malmstrom R."/>
            <person name="Stieglmeier M."/>
            <person name="Klingl A."/>
            <person name="Woyke T."/>
            <person name="Ryan C.M."/>
            <person name="Banfield J.F."/>
        </authorList>
    </citation>
    <scope>NUCLEOTIDE SEQUENCE [LARGE SCALE GENOMIC DNA]</scope>
    <source>
        <strain evidence="3">CG17_big_fil_post_rev_8_21_14_2_50_48_46</strain>
    </source>
</reference>
<dbReference type="PANTHER" id="PTHR36966">
    <property type="entry name" value="REP-ASSOCIATED TYROSINE TRANSPOSASE"/>
    <property type="match status" value="1"/>
</dbReference>
<evidence type="ECO:0000313" key="3">
    <source>
        <dbReference type="EMBL" id="PIW17651.1"/>
    </source>
</evidence>
<dbReference type="PANTHER" id="PTHR36966:SF1">
    <property type="entry name" value="REP-ASSOCIATED TYROSINE TRANSPOSASE"/>
    <property type="match status" value="1"/>
</dbReference>
<name>A0A2M7G6I7_9BACT</name>
<evidence type="ECO:0000256" key="1">
    <source>
        <dbReference type="SAM" id="MobiDB-lite"/>
    </source>
</evidence>
<gene>
    <name evidence="3" type="ORF">COW36_07870</name>
</gene>
<dbReference type="SUPFAM" id="SSF143422">
    <property type="entry name" value="Transposase IS200-like"/>
    <property type="match status" value="1"/>
</dbReference>
<dbReference type="GO" id="GO:0004803">
    <property type="term" value="F:transposase activity"/>
    <property type="evidence" value="ECO:0007669"/>
    <property type="project" value="InterPro"/>
</dbReference>
<dbReference type="Proteomes" id="UP000231019">
    <property type="component" value="Unassembled WGS sequence"/>
</dbReference>
<dbReference type="InterPro" id="IPR052715">
    <property type="entry name" value="RAYT_transposase"/>
</dbReference>
<evidence type="ECO:0000259" key="2">
    <source>
        <dbReference type="SMART" id="SM01321"/>
    </source>
</evidence>
<dbReference type="InterPro" id="IPR002686">
    <property type="entry name" value="Transposase_17"/>
</dbReference>